<gene>
    <name evidence="8" type="ORF">C5167_004428</name>
</gene>
<keyword evidence="5" id="KW-0539">Nucleus</keyword>
<feature type="domain" description="BZIP" evidence="7">
    <location>
        <begin position="35"/>
        <end position="98"/>
    </location>
</feature>
<dbReference type="InterPro" id="IPR045314">
    <property type="entry name" value="bZIP_plant_GBF1"/>
</dbReference>
<feature type="region of interest" description="Disordered" evidence="6">
    <location>
        <begin position="1"/>
        <end position="58"/>
    </location>
</feature>
<keyword evidence="9" id="KW-1185">Reference proteome</keyword>
<dbReference type="SUPFAM" id="SSF57959">
    <property type="entry name" value="Leucine zipper domain"/>
    <property type="match status" value="1"/>
</dbReference>
<dbReference type="GO" id="GO:0005634">
    <property type="term" value="C:nucleus"/>
    <property type="evidence" value="ECO:0007669"/>
    <property type="project" value="UniProtKB-SubCell"/>
</dbReference>
<dbReference type="Pfam" id="PF00170">
    <property type="entry name" value="bZIP_1"/>
    <property type="match status" value="1"/>
</dbReference>
<dbReference type="SMART" id="SM00338">
    <property type="entry name" value="BRLZ"/>
    <property type="match status" value="1"/>
</dbReference>
<organism evidence="8 9">
    <name type="scientific">Papaver somniferum</name>
    <name type="common">Opium poppy</name>
    <dbReference type="NCBI Taxonomy" id="3469"/>
    <lineage>
        <taxon>Eukaryota</taxon>
        <taxon>Viridiplantae</taxon>
        <taxon>Streptophyta</taxon>
        <taxon>Embryophyta</taxon>
        <taxon>Tracheophyta</taxon>
        <taxon>Spermatophyta</taxon>
        <taxon>Magnoliopsida</taxon>
        <taxon>Ranunculales</taxon>
        <taxon>Papaveraceae</taxon>
        <taxon>Papaveroideae</taxon>
        <taxon>Papaver</taxon>
    </lineage>
</organism>
<evidence type="ECO:0000313" key="8">
    <source>
        <dbReference type="EMBL" id="RZC57125.1"/>
    </source>
</evidence>
<comment type="subcellular location">
    <subcellularLocation>
        <location evidence="1">Nucleus</location>
    </subcellularLocation>
</comment>
<evidence type="ECO:0000256" key="5">
    <source>
        <dbReference type="ARBA" id="ARBA00023242"/>
    </source>
</evidence>
<dbReference type="OMA" id="DDMNMMS"/>
<keyword evidence="3" id="KW-0238">DNA-binding</keyword>
<dbReference type="GO" id="GO:0000976">
    <property type="term" value="F:transcription cis-regulatory region binding"/>
    <property type="evidence" value="ECO:0007669"/>
    <property type="project" value="TreeGrafter"/>
</dbReference>
<evidence type="ECO:0000256" key="2">
    <source>
        <dbReference type="ARBA" id="ARBA00023015"/>
    </source>
</evidence>
<dbReference type="PANTHER" id="PTHR45764">
    <property type="entry name" value="BZIP TRANSCRIPTION FACTOR 44"/>
    <property type="match status" value="1"/>
</dbReference>
<dbReference type="AlphaFoldDB" id="A0A4Y7JBW4"/>
<dbReference type="Gene3D" id="1.20.5.170">
    <property type="match status" value="1"/>
</dbReference>
<evidence type="ECO:0000259" key="7">
    <source>
        <dbReference type="PROSITE" id="PS50217"/>
    </source>
</evidence>
<dbReference type="OrthoDB" id="551672at2759"/>
<dbReference type="GO" id="GO:0045893">
    <property type="term" value="P:positive regulation of DNA-templated transcription"/>
    <property type="evidence" value="ECO:0007669"/>
    <property type="project" value="TreeGrafter"/>
</dbReference>
<evidence type="ECO:0000313" key="9">
    <source>
        <dbReference type="Proteomes" id="UP000316621"/>
    </source>
</evidence>
<name>A0A4Y7JBW4_PAPSO</name>
<dbReference type="STRING" id="3469.A0A4Y7JBW4"/>
<reference evidence="8 9" key="1">
    <citation type="journal article" date="2018" name="Science">
        <title>The opium poppy genome and morphinan production.</title>
        <authorList>
            <person name="Guo L."/>
            <person name="Winzer T."/>
            <person name="Yang X."/>
            <person name="Li Y."/>
            <person name="Ning Z."/>
            <person name="He Z."/>
            <person name="Teodor R."/>
            <person name="Lu Y."/>
            <person name="Bowser T.A."/>
            <person name="Graham I.A."/>
            <person name="Ye K."/>
        </authorList>
    </citation>
    <scope>NUCLEOTIDE SEQUENCE [LARGE SCALE GENOMIC DNA]</scope>
    <source>
        <strain evidence="9">cv. HN1</strain>
        <tissue evidence="8">Leaves</tissue>
    </source>
</reference>
<keyword evidence="4" id="KW-0804">Transcription</keyword>
<evidence type="ECO:0000256" key="4">
    <source>
        <dbReference type="ARBA" id="ARBA00023163"/>
    </source>
</evidence>
<dbReference type="Gramene" id="RZC57125">
    <property type="protein sequence ID" value="RZC57125"/>
    <property type="gene ID" value="C5167_004428"/>
</dbReference>
<protein>
    <recommendedName>
        <fullName evidence="7">BZIP domain-containing protein</fullName>
    </recommendedName>
</protein>
<dbReference type="PANTHER" id="PTHR45764:SF76">
    <property type="entry name" value="OS02G0132500 PROTEIN"/>
    <property type="match status" value="1"/>
</dbReference>
<accession>A0A4Y7JBW4</accession>
<evidence type="ECO:0000256" key="3">
    <source>
        <dbReference type="ARBA" id="ARBA00023125"/>
    </source>
</evidence>
<proteinExistence type="predicted"/>
<dbReference type="CDD" id="cd14702">
    <property type="entry name" value="bZIP_plant_GBF1"/>
    <property type="match status" value="1"/>
</dbReference>
<dbReference type="GO" id="GO:0003700">
    <property type="term" value="F:DNA-binding transcription factor activity"/>
    <property type="evidence" value="ECO:0007669"/>
    <property type="project" value="InterPro"/>
</dbReference>
<feature type="compositionally biased region" description="Gly residues" evidence="6">
    <location>
        <begin position="9"/>
        <end position="19"/>
    </location>
</feature>
<dbReference type="InterPro" id="IPR046347">
    <property type="entry name" value="bZIP_sf"/>
</dbReference>
<dbReference type="PROSITE" id="PS00036">
    <property type="entry name" value="BZIP_BASIC"/>
    <property type="match status" value="1"/>
</dbReference>
<sequence length="169" mass="19046">MASSNGTSSGSGSGCGSGSTGCEDQTSKLHHVIVDERKQKRMLSNRESARRSRMRKQKHLDGLTAQVVELKKDNHQILSSLNITTQNYLNVESENSILRAQMSELSHRLDSLNEIVHYLNANNNNMNMEISSDYQHQDFVHCENHPWSSSSVYLNQPIMASADVMFDNY</sequence>
<evidence type="ECO:0000256" key="6">
    <source>
        <dbReference type="SAM" id="MobiDB-lite"/>
    </source>
</evidence>
<dbReference type="FunFam" id="1.20.5.170:FF:000020">
    <property type="entry name" value="BZIP transcription factor"/>
    <property type="match status" value="1"/>
</dbReference>
<dbReference type="EMBL" id="CM010718">
    <property type="protein sequence ID" value="RZC57125.1"/>
    <property type="molecule type" value="Genomic_DNA"/>
</dbReference>
<dbReference type="PROSITE" id="PS50217">
    <property type="entry name" value="BZIP"/>
    <property type="match status" value="1"/>
</dbReference>
<dbReference type="Proteomes" id="UP000316621">
    <property type="component" value="Chromosome 4"/>
</dbReference>
<dbReference type="InterPro" id="IPR004827">
    <property type="entry name" value="bZIP"/>
</dbReference>
<dbReference type="GO" id="GO:0046982">
    <property type="term" value="F:protein heterodimerization activity"/>
    <property type="evidence" value="ECO:0007669"/>
    <property type="project" value="UniProtKB-ARBA"/>
</dbReference>
<keyword evidence="2" id="KW-0805">Transcription regulation</keyword>
<evidence type="ECO:0000256" key="1">
    <source>
        <dbReference type="ARBA" id="ARBA00004123"/>
    </source>
</evidence>